<dbReference type="EMBL" id="JAYMGO010000019">
    <property type="protein sequence ID" value="KAL1254836.1"/>
    <property type="molecule type" value="Genomic_DNA"/>
</dbReference>
<dbReference type="Proteomes" id="UP001558613">
    <property type="component" value="Unassembled WGS sequence"/>
</dbReference>
<keyword evidence="3" id="KW-1185">Reference proteome</keyword>
<proteinExistence type="predicted"/>
<comment type="caution">
    <text evidence="2">The sequence shown here is derived from an EMBL/GenBank/DDBJ whole genome shotgun (WGS) entry which is preliminary data.</text>
</comment>
<evidence type="ECO:0000313" key="3">
    <source>
        <dbReference type="Proteomes" id="UP001558613"/>
    </source>
</evidence>
<accession>A0ABR3LRY5</accession>
<name>A0ABR3LRY5_9TELE</name>
<evidence type="ECO:0000313" key="2">
    <source>
        <dbReference type="EMBL" id="KAL1254836.1"/>
    </source>
</evidence>
<protein>
    <submittedName>
        <fullName evidence="2">Uncharacterized protein</fullName>
    </submittedName>
</protein>
<evidence type="ECO:0000256" key="1">
    <source>
        <dbReference type="SAM" id="MobiDB-lite"/>
    </source>
</evidence>
<sequence>MKSDASGTIGSLGSEESFSGPLDDFSSSHPGVWHKHTPALNQHIRSLSTIKSTTFHHRKPRKTAKPPTALRFHDAKRASHMAVSVRDMSKRVIMEQSECPTHSSSLFFCPVVLDGAL</sequence>
<reference evidence="2 3" key="1">
    <citation type="submission" date="2023-09" db="EMBL/GenBank/DDBJ databases">
        <authorList>
            <person name="Wang M."/>
        </authorList>
    </citation>
    <scope>NUCLEOTIDE SEQUENCE [LARGE SCALE GENOMIC DNA]</scope>
    <source>
        <strain evidence="2">GT-2023</strain>
        <tissue evidence="2">Liver</tissue>
    </source>
</reference>
<gene>
    <name evidence="2" type="ORF">QQF64_012897</name>
</gene>
<organism evidence="2 3">
    <name type="scientific">Cirrhinus molitorella</name>
    <name type="common">mud carp</name>
    <dbReference type="NCBI Taxonomy" id="172907"/>
    <lineage>
        <taxon>Eukaryota</taxon>
        <taxon>Metazoa</taxon>
        <taxon>Chordata</taxon>
        <taxon>Craniata</taxon>
        <taxon>Vertebrata</taxon>
        <taxon>Euteleostomi</taxon>
        <taxon>Actinopterygii</taxon>
        <taxon>Neopterygii</taxon>
        <taxon>Teleostei</taxon>
        <taxon>Ostariophysi</taxon>
        <taxon>Cypriniformes</taxon>
        <taxon>Cyprinidae</taxon>
        <taxon>Labeoninae</taxon>
        <taxon>Labeonini</taxon>
        <taxon>Cirrhinus</taxon>
    </lineage>
</organism>
<feature type="region of interest" description="Disordered" evidence="1">
    <location>
        <begin position="1"/>
        <end position="23"/>
    </location>
</feature>
<feature type="compositionally biased region" description="Polar residues" evidence="1">
    <location>
        <begin position="1"/>
        <end position="17"/>
    </location>
</feature>